<accession>A0A6I4VY73</accession>
<dbReference type="RefSeq" id="WP_160803162.1">
    <property type="nucleotide sequence ID" value="NZ_WUUL01000019.1"/>
</dbReference>
<proteinExistence type="predicted"/>
<gene>
    <name evidence="1" type="ORF">GSM42_19210</name>
</gene>
<dbReference type="AlphaFoldDB" id="A0A6I4VY73"/>
<dbReference type="EMBL" id="WUUL01000019">
    <property type="protein sequence ID" value="MXQ55813.1"/>
    <property type="molecule type" value="Genomic_DNA"/>
</dbReference>
<organism evidence="1 2">
    <name type="scientific">Shimazuella alba</name>
    <dbReference type="NCBI Taxonomy" id="2690964"/>
    <lineage>
        <taxon>Bacteria</taxon>
        <taxon>Bacillati</taxon>
        <taxon>Bacillota</taxon>
        <taxon>Bacilli</taxon>
        <taxon>Bacillales</taxon>
        <taxon>Thermoactinomycetaceae</taxon>
        <taxon>Shimazuella</taxon>
    </lineage>
</organism>
<name>A0A6I4VY73_9BACL</name>
<sequence>MKKRNATEEDLADIHQTGIQYLLDKFCRKREASSHQLEEYYQFINLDEKSLQASFVPVLFWDKVLSDFERSARLLP</sequence>
<protein>
    <submittedName>
        <fullName evidence="1">Uncharacterized protein</fullName>
    </submittedName>
</protein>
<comment type="caution">
    <text evidence="1">The sequence shown here is derived from an EMBL/GenBank/DDBJ whole genome shotgun (WGS) entry which is preliminary data.</text>
</comment>
<evidence type="ECO:0000313" key="2">
    <source>
        <dbReference type="Proteomes" id="UP000430692"/>
    </source>
</evidence>
<reference evidence="1 2" key="1">
    <citation type="submission" date="2019-12" db="EMBL/GenBank/DDBJ databases">
        <title>Whole-genome analyses of novel actinobacteria.</title>
        <authorList>
            <person name="Sahin N."/>
            <person name="Saygin H."/>
        </authorList>
    </citation>
    <scope>NUCLEOTIDE SEQUENCE [LARGE SCALE GENOMIC DNA]</scope>
    <source>
        <strain evidence="1 2">KC615</strain>
    </source>
</reference>
<evidence type="ECO:0000313" key="1">
    <source>
        <dbReference type="EMBL" id="MXQ55813.1"/>
    </source>
</evidence>
<dbReference type="Proteomes" id="UP000430692">
    <property type="component" value="Unassembled WGS sequence"/>
</dbReference>
<keyword evidence="2" id="KW-1185">Reference proteome</keyword>